<dbReference type="PANTHER" id="PTHR43630">
    <property type="entry name" value="POLY-BETA-1,6-N-ACETYL-D-GLUCOSAMINE SYNTHASE"/>
    <property type="match status" value="1"/>
</dbReference>
<feature type="transmembrane region" description="Helical" evidence="4">
    <location>
        <begin position="377"/>
        <end position="397"/>
    </location>
</feature>
<dbReference type="Proteomes" id="UP000012081">
    <property type="component" value="Unassembled WGS sequence"/>
</dbReference>
<dbReference type="AlphaFoldDB" id="M8DHX7"/>
<feature type="transmembrane region" description="Helical" evidence="4">
    <location>
        <begin position="55"/>
        <end position="85"/>
    </location>
</feature>
<organism evidence="5 6">
    <name type="scientific">Brevibacillus borstelensis AK1</name>
    <dbReference type="NCBI Taxonomy" id="1300222"/>
    <lineage>
        <taxon>Bacteria</taxon>
        <taxon>Bacillati</taxon>
        <taxon>Bacillota</taxon>
        <taxon>Bacilli</taxon>
        <taxon>Bacillales</taxon>
        <taxon>Paenibacillaceae</taxon>
        <taxon>Brevibacillus</taxon>
    </lineage>
</organism>
<dbReference type="PANTHER" id="PTHR43630:SF1">
    <property type="entry name" value="POLY-BETA-1,6-N-ACETYL-D-GLUCOSAMINE SYNTHASE"/>
    <property type="match status" value="1"/>
</dbReference>
<gene>
    <name evidence="5" type="ORF">I532_09617</name>
</gene>
<dbReference type="Pfam" id="PF13641">
    <property type="entry name" value="Glyco_tranf_2_3"/>
    <property type="match status" value="1"/>
</dbReference>
<dbReference type="SUPFAM" id="SSF53448">
    <property type="entry name" value="Nucleotide-diphospho-sugar transferases"/>
    <property type="match status" value="1"/>
</dbReference>
<dbReference type="EMBL" id="APBN01000003">
    <property type="protein sequence ID" value="EMT53027.1"/>
    <property type="molecule type" value="Genomic_DNA"/>
</dbReference>
<keyword evidence="6" id="KW-1185">Reference proteome</keyword>
<sequence length="449" mass="51150">MQSNMNCPKQPLNRAASSRYISVKMKFWISQLIAVSWMTLSIVLSLPWVHDLEQYIPSFVAFAVIAGISYIPGYMNAFMIASLLVDRQPTFKTLAPKEDITIVIACRNEEKGIGETLNQIAKQDHEGKIDVIVVDNGSIDRTAEVAKELGKQLGLDILVVEETRAGKHHALNRALPLVMTRYVVTLDADTLLHPQAIRYIVARMLSAPADVSAVAGAVLVRNSRDNFLSKIQEWDYFLGIASIKRLQGLYQGTLVAQGAFSLYETDAIRNIGGWPDAIGEDIVLTWRLLGTNQRVFFEPLAVAFTDVPTTFKHFFRQRSRWARGMIEALKVIKPWQQPIMFARFLTGYNLLMPYLDFVYTFCWLPGLVAAFFGHYWIVGPITLLVLPLALLQNMILYRYQKYVFRTLDLKIRRNRWGFVAFVLCYQMIMSPVSVCGYFQECLKLGRVWK</sequence>
<feature type="transmembrane region" description="Helical" evidence="4">
    <location>
        <begin position="418"/>
        <end position="439"/>
    </location>
</feature>
<dbReference type="Gene3D" id="3.90.550.10">
    <property type="entry name" value="Spore Coat Polysaccharide Biosynthesis Protein SpsA, Chain A"/>
    <property type="match status" value="1"/>
</dbReference>
<dbReference type="InterPro" id="IPR029044">
    <property type="entry name" value="Nucleotide-diphossugar_trans"/>
</dbReference>
<evidence type="ECO:0000256" key="4">
    <source>
        <dbReference type="SAM" id="Phobius"/>
    </source>
</evidence>
<reference evidence="5 6" key="1">
    <citation type="submission" date="2013-03" db="EMBL/GenBank/DDBJ databases">
        <title>Assembly of a new bacterial strain Brevibacillus borstelensis AK1.</title>
        <authorList>
            <person name="Rajan I."/>
            <person name="PoliReddy D."/>
            <person name="Sugumar T."/>
            <person name="Rathinam K."/>
            <person name="Alqarawi S."/>
            <person name="Khalil A.B."/>
            <person name="Sivakumar N."/>
        </authorList>
    </citation>
    <scope>NUCLEOTIDE SEQUENCE [LARGE SCALE GENOMIC DNA]</scope>
    <source>
        <strain evidence="5 6">AK1</strain>
    </source>
</reference>
<evidence type="ECO:0000313" key="5">
    <source>
        <dbReference type="EMBL" id="EMT53027.1"/>
    </source>
</evidence>
<evidence type="ECO:0000313" key="6">
    <source>
        <dbReference type="Proteomes" id="UP000012081"/>
    </source>
</evidence>
<evidence type="ECO:0000256" key="1">
    <source>
        <dbReference type="ARBA" id="ARBA00006739"/>
    </source>
</evidence>
<keyword evidence="4" id="KW-0472">Membrane</keyword>
<keyword evidence="4" id="KW-0812">Transmembrane</keyword>
<evidence type="ECO:0000256" key="2">
    <source>
        <dbReference type="ARBA" id="ARBA00022676"/>
    </source>
</evidence>
<proteinExistence type="inferred from homology"/>
<accession>M8DHX7</accession>
<dbReference type="PATRIC" id="fig|1300222.3.peg.1988"/>
<comment type="caution">
    <text evidence="5">The sequence shown here is derived from an EMBL/GenBank/DDBJ whole genome shotgun (WGS) entry which is preliminary data.</text>
</comment>
<keyword evidence="2" id="KW-0328">Glycosyltransferase</keyword>
<feature type="transmembrane region" description="Helical" evidence="4">
    <location>
        <begin position="27"/>
        <end position="49"/>
    </location>
</feature>
<dbReference type="CDD" id="cd06423">
    <property type="entry name" value="CESA_like"/>
    <property type="match status" value="1"/>
</dbReference>
<keyword evidence="4" id="KW-1133">Transmembrane helix</keyword>
<evidence type="ECO:0000256" key="3">
    <source>
        <dbReference type="ARBA" id="ARBA00022679"/>
    </source>
</evidence>
<name>M8DHX7_9BACL</name>
<dbReference type="STRING" id="1300222.I532_09617"/>
<comment type="similarity">
    <text evidence="1">Belongs to the glycosyltransferase 2 family.</text>
</comment>
<feature type="transmembrane region" description="Helical" evidence="4">
    <location>
        <begin position="350"/>
        <end position="371"/>
    </location>
</feature>
<keyword evidence="3" id="KW-0808">Transferase</keyword>
<dbReference type="GO" id="GO:0016757">
    <property type="term" value="F:glycosyltransferase activity"/>
    <property type="evidence" value="ECO:0007669"/>
    <property type="project" value="UniProtKB-KW"/>
</dbReference>
<protein>
    <submittedName>
        <fullName evidence="5">Poly-beta-1,6-N-acetyl-D-glucosamine synthase IcaA</fullName>
    </submittedName>
</protein>